<organism evidence="2 3">
    <name type="scientific">Lysobacter arvi</name>
    <dbReference type="NCBI Taxonomy" id="3038776"/>
    <lineage>
        <taxon>Bacteria</taxon>
        <taxon>Pseudomonadati</taxon>
        <taxon>Pseudomonadota</taxon>
        <taxon>Gammaproteobacteria</taxon>
        <taxon>Lysobacterales</taxon>
        <taxon>Lysobacteraceae</taxon>
        <taxon>Lysobacter</taxon>
    </lineage>
</organism>
<feature type="signal peptide" evidence="1">
    <location>
        <begin position="1"/>
        <end position="20"/>
    </location>
</feature>
<gene>
    <name evidence="2" type="ORF">P8609_13460</name>
</gene>
<evidence type="ECO:0000256" key="1">
    <source>
        <dbReference type="SAM" id="SignalP"/>
    </source>
</evidence>
<keyword evidence="3" id="KW-1185">Reference proteome</keyword>
<dbReference type="Proteomes" id="UP001233535">
    <property type="component" value="Unassembled WGS sequence"/>
</dbReference>
<dbReference type="EMBL" id="JARUHG010000004">
    <property type="protein sequence ID" value="MDR0183966.1"/>
    <property type="molecule type" value="Genomic_DNA"/>
</dbReference>
<dbReference type="RefSeq" id="WP_309263099.1">
    <property type="nucleotide sequence ID" value="NZ_JARUHG010000004.1"/>
</dbReference>
<sequence>MKQTIGPVALAVLMPFIAHAEPCDAILPPIVMGAIAEEPGRTNEWSMSDCKRRPDETSTLLAAVPISAHGGRLKDIQILVIDLPTQTILARRLERNVLEGDAIYVNTVALDTARYTLEPKQRAFGVRVRWKGSSGPNPYSRETLALYAVLGPRIERRMSGLVTWERSGEWDMECAGTFSSVSRTVSVTPRREGTARLNVTQKTKDERMAKTQAGCSVIEAREAVSRKALSVSGGEYLVPPTMKAPAPS</sequence>
<protein>
    <submittedName>
        <fullName evidence="2">Uncharacterized protein</fullName>
    </submittedName>
</protein>
<comment type="caution">
    <text evidence="2">The sequence shown here is derived from an EMBL/GenBank/DDBJ whole genome shotgun (WGS) entry which is preliminary data.</text>
</comment>
<accession>A0ABU1CG84</accession>
<feature type="chain" id="PRO_5045136399" evidence="1">
    <location>
        <begin position="21"/>
        <end position="248"/>
    </location>
</feature>
<evidence type="ECO:0000313" key="2">
    <source>
        <dbReference type="EMBL" id="MDR0183966.1"/>
    </source>
</evidence>
<reference evidence="2 3" key="1">
    <citation type="submission" date="2023-04" db="EMBL/GenBank/DDBJ databases">
        <title>Lysobacter sp. strain UC isolated from soil sample.</title>
        <authorList>
            <person name="Choksket S."/>
            <person name="Harshvardhan F."/>
            <person name="Rana R."/>
            <person name="Patil P.B."/>
            <person name="Korpole S."/>
        </authorList>
    </citation>
    <scope>NUCLEOTIDE SEQUENCE [LARGE SCALE GENOMIC DNA]</scope>
    <source>
        <strain evidence="2 3">UC</strain>
    </source>
</reference>
<keyword evidence="1" id="KW-0732">Signal</keyword>
<proteinExistence type="predicted"/>
<name>A0ABU1CG84_9GAMM</name>
<evidence type="ECO:0000313" key="3">
    <source>
        <dbReference type="Proteomes" id="UP001233535"/>
    </source>
</evidence>